<dbReference type="EMBL" id="GGMS01003587">
    <property type="protein sequence ID" value="MBY72790.1"/>
    <property type="molecule type" value="Transcribed_RNA"/>
</dbReference>
<protein>
    <submittedName>
        <fullName evidence="1">Uncharacterized protein</fullName>
    </submittedName>
</protein>
<reference evidence="1" key="1">
    <citation type="submission" date="2018-04" db="EMBL/GenBank/DDBJ databases">
        <title>Transcriptome assembly of Sipha flava.</title>
        <authorList>
            <person name="Scully E.D."/>
            <person name="Geib S.M."/>
            <person name="Palmer N.A."/>
            <person name="Koch K."/>
            <person name="Bradshaw J."/>
            <person name="Heng-Moss T."/>
            <person name="Sarath G."/>
        </authorList>
    </citation>
    <scope>NUCLEOTIDE SEQUENCE</scope>
</reference>
<sequence>MNIITHTMFMYIQSGRGNNIDLRTVLWKSGLVRAIHRSTAINNTALQENRPKNNRTTRSLHAHKLVTTSDRISGTAYRNRLQASIRKFVVNRQRNMNTFRSSPLLRVLRSMYNQADQAGDEQQDHGRWGFKDLDILAR</sequence>
<proteinExistence type="predicted"/>
<name>A0A2S2Q5B6_9HEMI</name>
<accession>A0A2S2Q5B6</accession>
<evidence type="ECO:0000313" key="1">
    <source>
        <dbReference type="EMBL" id="MBY72790.1"/>
    </source>
</evidence>
<gene>
    <name evidence="1" type="ORF">g.102119</name>
</gene>
<organism evidence="1">
    <name type="scientific">Sipha flava</name>
    <name type="common">yellow sugarcane aphid</name>
    <dbReference type="NCBI Taxonomy" id="143950"/>
    <lineage>
        <taxon>Eukaryota</taxon>
        <taxon>Metazoa</taxon>
        <taxon>Ecdysozoa</taxon>
        <taxon>Arthropoda</taxon>
        <taxon>Hexapoda</taxon>
        <taxon>Insecta</taxon>
        <taxon>Pterygota</taxon>
        <taxon>Neoptera</taxon>
        <taxon>Paraneoptera</taxon>
        <taxon>Hemiptera</taxon>
        <taxon>Sternorrhyncha</taxon>
        <taxon>Aphidomorpha</taxon>
        <taxon>Aphidoidea</taxon>
        <taxon>Aphididae</taxon>
        <taxon>Sipha</taxon>
    </lineage>
</organism>
<dbReference type="AlphaFoldDB" id="A0A2S2Q5B6"/>